<keyword evidence="3" id="KW-1185">Reference proteome</keyword>
<dbReference type="Gene3D" id="3.60.15.10">
    <property type="entry name" value="Ribonuclease Z/Hydroxyacylglutathione hydrolase-like"/>
    <property type="match status" value="1"/>
</dbReference>
<organism evidence="2 3">
    <name type="scientific">Temperatibacter marinus</name>
    <dbReference type="NCBI Taxonomy" id="1456591"/>
    <lineage>
        <taxon>Bacteria</taxon>
        <taxon>Pseudomonadati</taxon>
        <taxon>Pseudomonadota</taxon>
        <taxon>Alphaproteobacteria</taxon>
        <taxon>Kordiimonadales</taxon>
        <taxon>Temperatibacteraceae</taxon>
        <taxon>Temperatibacter</taxon>
    </lineage>
</organism>
<dbReference type="Pfam" id="PF12706">
    <property type="entry name" value="Lactamase_B_2"/>
    <property type="match status" value="1"/>
</dbReference>
<dbReference type="InterPro" id="IPR001279">
    <property type="entry name" value="Metallo-B-lactamas"/>
</dbReference>
<evidence type="ECO:0000259" key="1">
    <source>
        <dbReference type="SMART" id="SM00849"/>
    </source>
</evidence>
<dbReference type="CDD" id="cd16279">
    <property type="entry name" value="metallo-hydrolase-like_MBL-fold"/>
    <property type="match status" value="1"/>
</dbReference>
<name>A0AA52EFP7_9PROT</name>
<dbReference type="KEGG" id="tmk:QGN29_11895"/>
<proteinExistence type="predicted"/>
<dbReference type="PANTHER" id="PTHR42663">
    <property type="entry name" value="HYDROLASE C777.06C-RELATED-RELATED"/>
    <property type="match status" value="1"/>
</dbReference>
<evidence type="ECO:0000313" key="3">
    <source>
        <dbReference type="Proteomes" id="UP001268683"/>
    </source>
</evidence>
<dbReference type="Proteomes" id="UP001268683">
    <property type="component" value="Chromosome"/>
</dbReference>
<dbReference type="AlphaFoldDB" id="A0AA52EFP7"/>
<dbReference type="PANTHER" id="PTHR42663:SF6">
    <property type="entry name" value="HYDROLASE C777.06C-RELATED"/>
    <property type="match status" value="1"/>
</dbReference>
<sequence>MSDPTTVTILGCGTSRGVPALPEDWGLCDPKEPYNRRMRASILIQKGDTSIVIDTTPDFHQQALTAGLQHLTAVLLTHDHADHTHGLDDVRGYAYAKKSTIPVYMNDVTKDIITDRFSYAFEGKGGYPAICESRGITCNKQFKIKDITILAFEQIHGRIKSLGFRIGDFAYSTDLNALPESSFEALEGVKTWVVDALRPDPHPTHSHLSQTLEWIDRVGPEQAFLTHMTGDMDYQSLMKTLPKGIFPAFDGLKITI</sequence>
<dbReference type="RefSeq" id="WP_310798089.1">
    <property type="nucleotide sequence ID" value="NZ_CP123872.1"/>
</dbReference>
<dbReference type="SMART" id="SM00849">
    <property type="entry name" value="Lactamase_B"/>
    <property type="match status" value="1"/>
</dbReference>
<feature type="domain" description="Metallo-beta-lactamase" evidence="1">
    <location>
        <begin position="38"/>
        <end position="205"/>
    </location>
</feature>
<evidence type="ECO:0000313" key="2">
    <source>
        <dbReference type="EMBL" id="WND02253.1"/>
    </source>
</evidence>
<reference evidence="2" key="1">
    <citation type="submission" date="2023-04" db="EMBL/GenBank/DDBJ databases">
        <title>Complete genome sequence of Temperatibacter marinus.</title>
        <authorList>
            <person name="Rong J.-C."/>
            <person name="Yi M.-L."/>
            <person name="Zhao Q."/>
        </authorList>
    </citation>
    <scope>NUCLEOTIDE SEQUENCE</scope>
    <source>
        <strain evidence="2">NBRC 110045</strain>
    </source>
</reference>
<accession>A0AA52EFP7</accession>
<protein>
    <submittedName>
        <fullName evidence="2">MBL fold metallo-hydrolase</fullName>
    </submittedName>
</protein>
<dbReference type="SUPFAM" id="SSF56281">
    <property type="entry name" value="Metallo-hydrolase/oxidoreductase"/>
    <property type="match status" value="1"/>
</dbReference>
<gene>
    <name evidence="2" type="ORF">QGN29_11895</name>
</gene>
<dbReference type="InterPro" id="IPR036866">
    <property type="entry name" value="RibonucZ/Hydroxyglut_hydro"/>
</dbReference>
<dbReference type="EMBL" id="CP123872">
    <property type="protein sequence ID" value="WND02253.1"/>
    <property type="molecule type" value="Genomic_DNA"/>
</dbReference>